<proteinExistence type="predicted"/>
<keyword evidence="4" id="KW-1185">Reference proteome</keyword>
<evidence type="ECO:0000259" key="2">
    <source>
        <dbReference type="PROSITE" id="PS50883"/>
    </source>
</evidence>
<evidence type="ECO:0000256" key="1">
    <source>
        <dbReference type="SAM" id="Phobius"/>
    </source>
</evidence>
<dbReference type="PANTHER" id="PTHR33121:SF56">
    <property type="entry name" value="SIGNALLING PROTEIN WITH EAL AND C2 DOMAINS"/>
    <property type="match status" value="1"/>
</dbReference>
<dbReference type="Proteomes" id="UP000219439">
    <property type="component" value="Unassembled WGS sequence"/>
</dbReference>
<feature type="domain" description="EAL" evidence="2">
    <location>
        <begin position="256"/>
        <end position="509"/>
    </location>
</feature>
<reference evidence="3 4" key="1">
    <citation type="submission" date="2017-09" db="EMBL/GenBank/DDBJ databases">
        <authorList>
            <person name="Ehlers B."/>
            <person name="Leendertz F.H."/>
        </authorList>
    </citation>
    <scope>NUCLEOTIDE SEQUENCE [LARGE SCALE GENOMIC DNA]</scope>
    <source>
        <strain evidence="3 4">DSM 18289</strain>
    </source>
</reference>
<dbReference type="SUPFAM" id="SSF141868">
    <property type="entry name" value="EAL domain-like"/>
    <property type="match status" value="1"/>
</dbReference>
<accession>A0A285NGJ5</accession>
<dbReference type="CDD" id="cd01948">
    <property type="entry name" value="EAL"/>
    <property type="match status" value="1"/>
</dbReference>
<dbReference type="InterPro" id="IPR050706">
    <property type="entry name" value="Cyclic-di-GMP_PDE-like"/>
</dbReference>
<organism evidence="3 4">
    <name type="scientific">Cohaesibacter gelatinilyticus</name>
    <dbReference type="NCBI Taxonomy" id="372072"/>
    <lineage>
        <taxon>Bacteria</taxon>
        <taxon>Pseudomonadati</taxon>
        <taxon>Pseudomonadota</taxon>
        <taxon>Alphaproteobacteria</taxon>
        <taxon>Hyphomicrobiales</taxon>
        <taxon>Cohaesibacteraceae</taxon>
    </lineage>
</organism>
<dbReference type="InterPro" id="IPR001633">
    <property type="entry name" value="EAL_dom"/>
</dbReference>
<dbReference type="AlphaFoldDB" id="A0A285NGJ5"/>
<dbReference type="PROSITE" id="PS50883">
    <property type="entry name" value="EAL"/>
    <property type="match status" value="1"/>
</dbReference>
<gene>
    <name evidence="3" type="ORF">SAMN06265368_1407</name>
</gene>
<keyword evidence="1" id="KW-1133">Transmembrane helix</keyword>
<dbReference type="Pfam" id="PF00563">
    <property type="entry name" value="EAL"/>
    <property type="match status" value="1"/>
</dbReference>
<evidence type="ECO:0000313" key="3">
    <source>
        <dbReference type="EMBL" id="SNZ08023.1"/>
    </source>
</evidence>
<evidence type="ECO:0000313" key="4">
    <source>
        <dbReference type="Proteomes" id="UP000219439"/>
    </source>
</evidence>
<dbReference type="PANTHER" id="PTHR33121">
    <property type="entry name" value="CYCLIC DI-GMP PHOSPHODIESTERASE PDEF"/>
    <property type="match status" value="1"/>
</dbReference>
<dbReference type="SMART" id="SM00052">
    <property type="entry name" value="EAL"/>
    <property type="match status" value="1"/>
</dbReference>
<dbReference type="RefSeq" id="WP_141401198.1">
    <property type="nucleotide sequence ID" value="NZ_OBEL01000001.1"/>
</dbReference>
<dbReference type="Gene3D" id="3.20.20.450">
    <property type="entry name" value="EAL domain"/>
    <property type="match status" value="1"/>
</dbReference>
<name>A0A285NGJ5_9HYPH</name>
<dbReference type="GO" id="GO:0071111">
    <property type="term" value="F:cyclic-guanylate-specific phosphodiesterase activity"/>
    <property type="evidence" value="ECO:0007669"/>
    <property type="project" value="InterPro"/>
</dbReference>
<sequence>MPVLAANLFMRDYVRSQAEERLTLASDRLLKSVEQVIQESVDVFSTLPHYRVPICNDMMRRKFLGAQIRHHVLHEIGLYNAGTGRMSCSSLRGDVTFRAMSKPITGRVDHLKFQSVYEDAAHKRGLMVSWKVSEKLAIGGFIPDGHLILNSMPVEYASASSVSVMLSNGPVLVETSPEIRYRRMSPFANLIPDPAWTRDMVKTIAKSDRYPVMIWAGVPFESVWATFVGAMDLINGLAILMGAMIMFFFVRLSMKKEPPSFSIETGIKKREFIPYYQPVIDIQTGRLAGCEVLVRWRKPDGTVLSPGVFIDTAEATGLAMPMTTLLMEQVEADLSEAYGKHSELKAGINLFNRHFDDLSVVGDIERIFGNSGIRFSQLMFEVTERQPLENLDRARAIIARIQKLGSKVALDDAGTGHGGFAYLQKLGMDVIKIDKLFVDAIEPGVETVPIVDSLTQMAQGMDMTVVAEGVENEEQLTYLRKIGVHQAQGYLFAPALPGKAFLELIDAIGTLGRGSTNAQVDMSDVEPADKPIVPQVVNF</sequence>
<keyword evidence="1" id="KW-0812">Transmembrane</keyword>
<feature type="transmembrane region" description="Helical" evidence="1">
    <location>
        <begin position="233"/>
        <end position="252"/>
    </location>
</feature>
<dbReference type="InterPro" id="IPR035919">
    <property type="entry name" value="EAL_sf"/>
</dbReference>
<keyword evidence="1" id="KW-0472">Membrane</keyword>
<dbReference type="EMBL" id="OBEL01000001">
    <property type="protein sequence ID" value="SNZ08023.1"/>
    <property type="molecule type" value="Genomic_DNA"/>
</dbReference>
<dbReference type="OrthoDB" id="9814202at2"/>
<protein>
    <submittedName>
        <fullName evidence="3">Sensor c-di-GMP phosphodiesterase, contains CSS-motif sensor and EAL domain</fullName>
    </submittedName>
</protein>